<dbReference type="SUPFAM" id="SSF48264">
    <property type="entry name" value="Cytochrome P450"/>
    <property type="match status" value="1"/>
</dbReference>
<name>A0AAE0DGP5_9LECA</name>
<dbReference type="GO" id="GO:0020037">
    <property type="term" value="F:heme binding"/>
    <property type="evidence" value="ECO:0007669"/>
    <property type="project" value="InterPro"/>
</dbReference>
<accession>A0AAE0DGP5</accession>
<sequence>MLYKDSIDPSTPSSVLHPLAKHSGPLFWRALRFPFIKAMISGDLLKDSMINMAPWSVWHQMSSLSRTQLCGETSIHKTFCGRANGKINPQERMRRTQIMLDFRKILAPAFSEKSVYEQEAMIRGHVDLIRKLHEAIENVPSKGAAVVDVLQWFNYTTFEVIGSPGALLSNTLTIFNLTLGFKSSPNSRLL</sequence>
<dbReference type="GO" id="GO:0005506">
    <property type="term" value="F:iron ion binding"/>
    <property type="evidence" value="ECO:0007669"/>
    <property type="project" value="InterPro"/>
</dbReference>
<protein>
    <submittedName>
        <fullName evidence="1">Uncharacterized protein</fullName>
    </submittedName>
</protein>
<evidence type="ECO:0000313" key="2">
    <source>
        <dbReference type="Proteomes" id="UP001276659"/>
    </source>
</evidence>
<dbReference type="InterPro" id="IPR036396">
    <property type="entry name" value="Cyt_P450_sf"/>
</dbReference>
<dbReference type="AlphaFoldDB" id="A0AAE0DGP5"/>
<proteinExistence type="predicted"/>
<evidence type="ECO:0000313" key="1">
    <source>
        <dbReference type="EMBL" id="KAK3168894.1"/>
    </source>
</evidence>
<keyword evidence="2" id="KW-1185">Reference proteome</keyword>
<dbReference type="Proteomes" id="UP001276659">
    <property type="component" value="Unassembled WGS sequence"/>
</dbReference>
<gene>
    <name evidence="1" type="ORF">OEA41_005342</name>
</gene>
<dbReference type="EMBL" id="JASNWA010000010">
    <property type="protein sequence ID" value="KAK3168894.1"/>
    <property type="molecule type" value="Genomic_DNA"/>
</dbReference>
<dbReference type="GO" id="GO:0016705">
    <property type="term" value="F:oxidoreductase activity, acting on paired donors, with incorporation or reduction of molecular oxygen"/>
    <property type="evidence" value="ECO:0007669"/>
    <property type="project" value="InterPro"/>
</dbReference>
<dbReference type="Gene3D" id="1.10.630.10">
    <property type="entry name" value="Cytochrome P450"/>
    <property type="match status" value="1"/>
</dbReference>
<reference evidence="1" key="1">
    <citation type="submission" date="2022-11" db="EMBL/GenBank/DDBJ databases">
        <title>Chromosomal genome sequence assembly and mating type (MAT) locus characterization of the leprose asexual lichenized fungus Lepraria neglecta (Nyl.) Erichsen.</title>
        <authorList>
            <person name="Allen J.L."/>
            <person name="Pfeffer B."/>
        </authorList>
    </citation>
    <scope>NUCLEOTIDE SEQUENCE</scope>
    <source>
        <strain evidence="1">Allen 5258</strain>
    </source>
</reference>
<organism evidence="1 2">
    <name type="scientific">Lepraria neglecta</name>
    <dbReference type="NCBI Taxonomy" id="209136"/>
    <lineage>
        <taxon>Eukaryota</taxon>
        <taxon>Fungi</taxon>
        <taxon>Dikarya</taxon>
        <taxon>Ascomycota</taxon>
        <taxon>Pezizomycotina</taxon>
        <taxon>Lecanoromycetes</taxon>
        <taxon>OSLEUM clade</taxon>
        <taxon>Lecanoromycetidae</taxon>
        <taxon>Lecanorales</taxon>
        <taxon>Lecanorineae</taxon>
        <taxon>Stereocaulaceae</taxon>
        <taxon>Lepraria</taxon>
    </lineage>
</organism>
<comment type="caution">
    <text evidence="1">The sequence shown here is derived from an EMBL/GenBank/DDBJ whole genome shotgun (WGS) entry which is preliminary data.</text>
</comment>
<dbReference type="GO" id="GO:0004497">
    <property type="term" value="F:monooxygenase activity"/>
    <property type="evidence" value="ECO:0007669"/>
    <property type="project" value="InterPro"/>
</dbReference>